<dbReference type="Pfam" id="PF02108">
    <property type="entry name" value="FliH"/>
    <property type="match status" value="1"/>
</dbReference>
<sequence length="233" mass="24985">MSGIIPKEETSSFKRWQINSFDTPTSPPPSPEVEPPAKEPVAAAPSESSGDIAAPTAEEIENIYNEARTTGYQDGYDEGRQAGEIAGRESTEQTCKDLLALTANLKHALGELDQTIADHLLEVATEIAKQVVGGTITMKSDLLLPIIREAIAALPLHHAHIVVRLNPQDAAAVREHMGESFAQSGTQLIEDNDISRGGCLVRAGSSEVDATLETRWKRVLESIGGSAPDWQAP</sequence>
<dbReference type="PANTHER" id="PTHR34982:SF1">
    <property type="entry name" value="FLAGELLAR ASSEMBLY PROTEIN FLIH"/>
    <property type="match status" value="1"/>
</dbReference>
<dbReference type="RefSeq" id="WP_275712253.1">
    <property type="nucleotide sequence ID" value="NZ_JAKLTN010000005.1"/>
</dbReference>
<dbReference type="PANTHER" id="PTHR34982">
    <property type="entry name" value="YOP PROTEINS TRANSLOCATION PROTEIN L"/>
    <property type="match status" value="1"/>
</dbReference>
<feature type="compositionally biased region" description="Pro residues" evidence="10">
    <location>
        <begin position="25"/>
        <end position="34"/>
    </location>
</feature>
<evidence type="ECO:0000259" key="11">
    <source>
        <dbReference type="Pfam" id="PF02108"/>
    </source>
</evidence>
<comment type="function">
    <text evidence="1">Needed for flagellar regrowth and assembly.</text>
</comment>
<proteinExistence type="inferred from homology"/>
<keyword evidence="13" id="KW-1185">Reference proteome</keyword>
<evidence type="ECO:0000256" key="5">
    <source>
        <dbReference type="ARBA" id="ARBA00022448"/>
    </source>
</evidence>
<comment type="subcellular location">
    <subcellularLocation>
        <location evidence="2">Cytoplasm</location>
    </subcellularLocation>
</comment>
<dbReference type="InterPro" id="IPR038495">
    <property type="entry name" value="ATPase_E_C"/>
</dbReference>
<evidence type="ECO:0000256" key="4">
    <source>
        <dbReference type="ARBA" id="ARBA00016507"/>
    </source>
</evidence>
<keyword evidence="7" id="KW-1005">Bacterial flagellum biogenesis</keyword>
<dbReference type="InterPro" id="IPR018035">
    <property type="entry name" value="Flagellar_FliH/T3SS_HrpE"/>
</dbReference>
<reference evidence="12" key="1">
    <citation type="submission" date="2022-01" db="EMBL/GenBank/DDBJ databases">
        <authorList>
            <person name="Jo J.-H."/>
            <person name="Im W.-T."/>
        </authorList>
    </citation>
    <scope>NUCLEOTIDE SEQUENCE</scope>
    <source>
        <strain evidence="12">XY25</strain>
    </source>
</reference>
<evidence type="ECO:0000256" key="9">
    <source>
        <dbReference type="ARBA" id="ARBA00023225"/>
    </source>
</evidence>
<dbReference type="InterPro" id="IPR000563">
    <property type="entry name" value="Flag_FliH"/>
</dbReference>
<feature type="region of interest" description="Disordered" evidence="10">
    <location>
        <begin position="1"/>
        <end position="54"/>
    </location>
</feature>
<evidence type="ECO:0000256" key="2">
    <source>
        <dbReference type="ARBA" id="ARBA00004496"/>
    </source>
</evidence>
<keyword evidence="12" id="KW-0969">Cilium</keyword>
<dbReference type="SUPFAM" id="SSF160527">
    <property type="entry name" value="V-type ATPase subunit E-like"/>
    <property type="match status" value="1"/>
</dbReference>
<evidence type="ECO:0000256" key="7">
    <source>
        <dbReference type="ARBA" id="ARBA00022795"/>
    </source>
</evidence>
<comment type="similarity">
    <text evidence="3">Belongs to the FliH family.</text>
</comment>
<name>A0ABS9K6U2_9RHOO</name>
<evidence type="ECO:0000256" key="1">
    <source>
        <dbReference type="ARBA" id="ARBA00003041"/>
    </source>
</evidence>
<keyword evidence="6" id="KW-0963">Cytoplasm</keyword>
<dbReference type="Proteomes" id="UP001165384">
    <property type="component" value="Unassembled WGS sequence"/>
</dbReference>
<dbReference type="InterPro" id="IPR051472">
    <property type="entry name" value="T3SS_Stator/FliH"/>
</dbReference>
<evidence type="ECO:0000313" key="12">
    <source>
        <dbReference type="EMBL" id="MCG2578858.1"/>
    </source>
</evidence>
<evidence type="ECO:0000256" key="10">
    <source>
        <dbReference type="SAM" id="MobiDB-lite"/>
    </source>
</evidence>
<comment type="caution">
    <text evidence="12">The sequence shown here is derived from an EMBL/GenBank/DDBJ whole genome shotgun (WGS) entry which is preliminary data.</text>
</comment>
<accession>A0ABS9K6U2</accession>
<keyword evidence="5" id="KW-0813">Transport</keyword>
<evidence type="ECO:0000256" key="3">
    <source>
        <dbReference type="ARBA" id="ARBA00006602"/>
    </source>
</evidence>
<feature type="compositionally biased region" description="Polar residues" evidence="10">
    <location>
        <begin position="13"/>
        <end position="22"/>
    </location>
</feature>
<dbReference type="EMBL" id="JAKLTN010000005">
    <property type="protein sequence ID" value="MCG2578858.1"/>
    <property type="molecule type" value="Genomic_DNA"/>
</dbReference>
<feature type="domain" description="Flagellar assembly protein FliH/Type III secretion system HrpE" evidence="11">
    <location>
        <begin position="93"/>
        <end position="219"/>
    </location>
</feature>
<keyword evidence="9" id="KW-1006">Bacterial flagellum protein export</keyword>
<protein>
    <recommendedName>
        <fullName evidence="4">Flagellar assembly protein FliH</fullName>
    </recommendedName>
</protein>
<dbReference type="Gene3D" id="3.30.2320.30">
    <property type="entry name" value="ATP synthase, E subunit, C-terminal"/>
    <property type="match status" value="1"/>
</dbReference>
<keyword evidence="8" id="KW-0653">Protein transport</keyword>
<gene>
    <name evidence="12" type="ORF">LZ012_17830</name>
</gene>
<evidence type="ECO:0000313" key="13">
    <source>
        <dbReference type="Proteomes" id="UP001165384"/>
    </source>
</evidence>
<evidence type="ECO:0000256" key="8">
    <source>
        <dbReference type="ARBA" id="ARBA00022927"/>
    </source>
</evidence>
<feature type="compositionally biased region" description="Low complexity" evidence="10">
    <location>
        <begin position="39"/>
        <end position="49"/>
    </location>
</feature>
<dbReference type="PRINTS" id="PR01003">
    <property type="entry name" value="FLGFLIH"/>
</dbReference>
<keyword evidence="12" id="KW-0966">Cell projection</keyword>
<organism evidence="12 13">
    <name type="scientific">Dechloromonas hankyongensis</name>
    <dbReference type="NCBI Taxonomy" id="2908002"/>
    <lineage>
        <taxon>Bacteria</taxon>
        <taxon>Pseudomonadati</taxon>
        <taxon>Pseudomonadota</taxon>
        <taxon>Betaproteobacteria</taxon>
        <taxon>Rhodocyclales</taxon>
        <taxon>Azonexaceae</taxon>
        <taxon>Dechloromonas</taxon>
    </lineage>
</organism>
<evidence type="ECO:0000256" key="6">
    <source>
        <dbReference type="ARBA" id="ARBA00022490"/>
    </source>
</evidence>
<feature type="compositionally biased region" description="Basic and acidic residues" evidence="10">
    <location>
        <begin position="1"/>
        <end position="12"/>
    </location>
</feature>
<keyword evidence="12" id="KW-0282">Flagellum</keyword>